<dbReference type="PANTHER" id="PTHR43158:SF5">
    <property type="entry name" value="ABC TRANSPORTER, ATP-BINDING PROTEIN"/>
    <property type="match status" value="1"/>
</dbReference>
<dbReference type="OrthoDB" id="9804819at2"/>
<accession>A0A3E2B6X1</accession>
<proteinExistence type="predicted"/>
<keyword evidence="5" id="KW-1185">Reference proteome</keyword>
<dbReference type="Pfam" id="PF00005">
    <property type="entry name" value="ABC_tran"/>
    <property type="match status" value="1"/>
</dbReference>
<keyword evidence="2 4" id="KW-0067">ATP-binding</keyword>
<dbReference type="SMART" id="SM00382">
    <property type="entry name" value="AAA"/>
    <property type="match status" value="1"/>
</dbReference>
<sequence length="297" mass="33133">MSIECKDITKQFGSTRALDQVSLTLEPGHIYGLLGNNGAGKSTLLSILTDRQLPDQGTVTVDGQPVRNNDAALHKVFMVGEQNFFPEDMKIKRALHTMTYFYPDFDLRRAHGLAKQFGLSLKKKIPALSTGYSSIFRLILGLSVNTPYVIFDEPVLGLDAQHRELFYRLLVEKFMAQSCTILLSTHLISEVENLIDHTIILREGRILRNAPTEELLTSAYTLSGPAGLVEQYTEGKQILTSHSLGGLKTVTLQEESTEPLPAGLERSSMRLQDYFISLQEAEDGTTERKDANHVYES</sequence>
<dbReference type="Gene3D" id="3.40.50.300">
    <property type="entry name" value="P-loop containing nucleotide triphosphate hydrolases"/>
    <property type="match status" value="1"/>
</dbReference>
<organism evidence="4 5">
    <name type="scientific">Evtepia gabavorous</name>
    <dbReference type="NCBI Taxonomy" id="2211183"/>
    <lineage>
        <taxon>Bacteria</taxon>
        <taxon>Bacillati</taxon>
        <taxon>Bacillota</taxon>
        <taxon>Clostridia</taxon>
        <taxon>Eubacteriales</taxon>
        <taxon>Evtepia</taxon>
    </lineage>
</organism>
<comment type="caution">
    <text evidence="4">The sequence shown here is derived from an EMBL/GenBank/DDBJ whole genome shotgun (WGS) entry which is preliminary data.</text>
</comment>
<evidence type="ECO:0000256" key="1">
    <source>
        <dbReference type="ARBA" id="ARBA00022741"/>
    </source>
</evidence>
<reference evidence="4 5" key="1">
    <citation type="submission" date="2018-07" db="EMBL/GenBank/DDBJ databases">
        <title>GABA Modulating Bacteria of the Human Gut Microbiota.</title>
        <authorList>
            <person name="Strandwitz P."/>
            <person name="Kim K.H."/>
            <person name="Terekhova D."/>
            <person name="Liu J.K."/>
            <person name="Sharma A."/>
            <person name="Levering J."/>
            <person name="Mcdonald D."/>
            <person name="Dietrich D."/>
            <person name="Ramadhar T.R."/>
            <person name="Lekbua A."/>
            <person name="Mroue N."/>
            <person name="Liston C."/>
            <person name="Stewart E.J."/>
            <person name="Dubin M.J."/>
            <person name="Zengler K."/>
            <person name="Knight R."/>
            <person name="Gilbert J.A."/>
            <person name="Clardy J."/>
            <person name="Lewis K."/>
        </authorList>
    </citation>
    <scope>NUCLEOTIDE SEQUENCE [LARGE SCALE GENOMIC DNA]</scope>
    <source>
        <strain evidence="4 5">KLE1738</strain>
    </source>
</reference>
<protein>
    <submittedName>
        <fullName evidence="4">ABC transporter ATP-binding protein</fullName>
    </submittedName>
</protein>
<dbReference type="RefSeq" id="WP_117141479.1">
    <property type="nucleotide sequence ID" value="NZ_CAKXKJ010000012.1"/>
</dbReference>
<dbReference type="GO" id="GO:0016887">
    <property type="term" value="F:ATP hydrolysis activity"/>
    <property type="evidence" value="ECO:0007669"/>
    <property type="project" value="InterPro"/>
</dbReference>
<evidence type="ECO:0000313" key="4">
    <source>
        <dbReference type="EMBL" id="RFT07734.1"/>
    </source>
</evidence>
<dbReference type="SUPFAM" id="SSF52540">
    <property type="entry name" value="P-loop containing nucleoside triphosphate hydrolases"/>
    <property type="match status" value="1"/>
</dbReference>
<dbReference type="GeneID" id="97994302"/>
<dbReference type="EMBL" id="QQRQ01000001">
    <property type="protein sequence ID" value="RFT07734.1"/>
    <property type="molecule type" value="Genomic_DNA"/>
</dbReference>
<evidence type="ECO:0000256" key="2">
    <source>
        <dbReference type="ARBA" id="ARBA00022840"/>
    </source>
</evidence>
<evidence type="ECO:0000259" key="3">
    <source>
        <dbReference type="PROSITE" id="PS50893"/>
    </source>
</evidence>
<dbReference type="PROSITE" id="PS50893">
    <property type="entry name" value="ABC_TRANSPORTER_2"/>
    <property type="match status" value="1"/>
</dbReference>
<dbReference type="PANTHER" id="PTHR43158">
    <property type="entry name" value="SKFA PEPTIDE EXPORT ATP-BINDING PROTEIN SKFE"/>
    <property type="match status" value="1"/>
</dbReference>
<dbReference type="InterPro" id="IPR027417">
    <property type="entry name" value="P-loop_NTPase"/>
</dbReference>
<dbReference type="InterPro" id="IPR003439">
    <property type="entry name" value="ABC_transporter-like_ATP-bd"/>
</dbReference>
<keyword evidence="1" id="KW-0547">Nucleotide-binding</keyword>
<dbReference type="GO" id="GO:0005524">
    <property type="term" value="F:ATP binding"/>
    <property type="evidence" value="ECO:0007669"/>
    <property type="project" value="UniProtKB-KW"/>
</dbReference>
<dbReference type="CDD" id="cd03230">
    <property type="entry name" value="ABC_DR_subfamily_A"/>
    <property type="match status" value="1"/>
</dbReference>
<dbReference type="InterPro" id="IPR003593">
    <property type="entry name" value="AAA+_ATPase"/>
</dbReference>
<dbReference type="AlphaFoldDB" id="A0A3E2B6X1"/>
<feature type="domain" description="ABC transporter" evidence="3">
    <location>
        <begin position="3"/>
        <end position="228"/>
    </location>
</feature>
<name>A0A3E2B6X1_9FIRM</name>
<dbReference type="Proteomes" id="UP000260649">
    <property type="component" value="Unassembled WGS sequence"/>
</dbReference>
<evidence type="ECO:0000313" key="5">
    <source>
        <dbReference type="Proteomes" id="UP000260649"/>
    </source>
</evidence>
<gene>
    <name evidence="4" type="ORF">DV520_00955</name>
</gene>